<dbReference type="InterPro" id="IPR002123">
    <property type="entry name" value="Plipid/glycerol_acylTrfase"/>
</dbReference>
<sequence length="462" mass="52087">MPHAIVQQAQPALEFIPPDYQPWLHRLVKLVLPFLLRAQKIQRVEATGIEELAGLLAQFQARQVRLILAFRHPSTQAPLVLAHLLWKTIPTVARHNHIPLRSPVHSQFLYDRGIPIWAGQFTGWVLSKLGGIPIQRGKLDRTALKTARDRLVNGNFPLAIAPEGATNNHSEILSPLEPGIAQLAFWCCDDLAADDRAEAVVIVPIGLQYPFVNKQDWHAIDHLLTELEQDLNLSSLLPSSIDDPAARRYARLARLGLQMLTTFETFYREAYGQTLDPNPADPATASTAYPDFARRLQQLREVALSVAESHFNLPAKGSISDRCRRIEQAGWDRIYRDDLDQLSLVARGLADWNATEASIRMGHMRLVEHFAAVSGSYVREKPTIDRYAEVLTIMARAIAWTQGRSPQSVSKLSQRIAKLQIGQPINVSDRYLDYRQNRRSAIEQLTCDLTNRLEQSIQTSTH</sequence>
<dbReference type="EMBL" id="AP008231">
    <property type="protein sequence ID" value="BAD78448.1"/>
    <property type="molecule type" value="Genomic_DNA"/>
</dbReference>
<gene>
    <name evidence="2" type="ordered locus">syc0258_d</name>
</gene>
<evidence type="ECO:0000313" key="3">
    <source>
        <dbReference type="Proteomes" id="UP000001175"/>
    </source>
</evidence>
<evidence type="ECO:0000313" key="2">
    <source>
        <dbReference type="EMBL" id="BAD78448.1"/>
    </source>
</evidence>
<dbReference type="SMART" id="SM00563">
    <property type="entry name" value="PlsC"/>
    <property type="match status" value="1"/>
</dbReference>
<proteinExistence type="predicted"/>
<dbReference type="Pfam" id="PF01553">
    <property type="entry name" value="Acyltransferase"/>
    <property type="match status" value="1"/>
</dbReference>
<evidence type="ECO:0000259" key="1">
    <source>
        <dbReference type="SMART" id="SM00563"/>
    </source>
</evidence>
<dbReference type="RefSeq" id="WP_011242572.1">
    <property type="nucleotide sequence ID" value="NC_006576.1"/>
</dbReference>
<accession>A0A0H3K5L1</accession>
<dbReference type="SUPFAM" id="SSF69593">
    <property type="entry name" value="Glycerol-3-phosphate (1)-acyltransferase"/>
    <property type="match status" value="1"/>
</dbReference>
<protein>
    <recommendedName>
        <fullName evidence="1">Phospholipid/glycerol acyltransferase domain-containing protein</fullName>
    </recommendedName>
</protein>
<dbReference type="eggNOG" id="COG0204">
    <property type="taxonomic scope" value="Bacteria"/>
</dbReference>
<dbReference type="AlphaFoldDB" id="A0A0H3K5L1"/>
<dbReference type="KEGG" id="syc:syc0258_d"/>
<dbReference type="Proteomes" id="UP000001175">
    <property type="component" value="Chromosome"/>
</dbReference>
<reference evidence="2 3" key="1">
    <citation type="journal article" date="2007" name="Photosyn. Res.">
        <title>Complete nucleotide sequence of the freshwater unicellular cyanobacterium Synechococcus elongatus PCC 6301 chromosome: gene content and organization.</title>
        <authorList>
            <person name="Sugita C."/>
            <person name="Ogata K."/>
            <person name="Shikata M."/>
            <person name="Jikuya H."/>
            <person name="Takano J."/>
            <person name="Furumichi M."/>
            <person name="Kanehisa M."/>
            <person name="Omata T."/>
            <person name="Sugiura M."/>
            <person name="Sugita M."/>
        </authorList>
    </citation>
    <scope>NUCLEOTIDE SEQUENCE [LARGE SCALE GENOMIC DNA]</scope>
    <source>
        <strain evidence="3">ATCC 27144 / PCC 6301 / SAUG 1402/1</strain>
    </source>
</reference>
<name>A0A0H3K5L1_SYNP6</name>
<organism evidence="2 3">
    <name type="scientific">Synechococcus sp. (strain ATCC 27144 / PCC 6301 / SAUG 1402/1)</name>
    <name type="common">Anacystis nidulans</name>
    <dbReference type="NCBI Taxonomy" id="269084"/>
    <lineage>
        <taxon>Bacteria</taxon>
        <taxon>Bacillati</taxon>
        <taxon>Cyanobacteriota</taxon>
        <taxon>Cyanophyceae</taxon>
        <taxon>Synechococcales</taxon>
        <taxon>Synechococcaceae</taxon>
        <taxon>Synechococcus</taxon>
    </lineage>
</organism>
<dbReference type="GO" id="GO:0016746">
    <property type="term" value="F:acyltransferase activity"/>
    <property type="evidence" value="ECO:0007669"/>
    <property type="project" value="InterPro"/>
</dbReference>
<feature type="domain" description="Phospholipid/glycerol acyltransferase" evidence="1">
    <location>
        <begin position="66"/>
        <end position="210"/>
    </location>
</feature>